<sequence>MILSEEKGNNQPTKNGGSSNNGTQNINPRNALNYHDDIGSFEEPLRNMRNSIRFPYVLDSTDIFQNGGDQEEYMAFENNRFEMEKTKLELLKQKCKVEKEQLEALNVHLEKQLHEME</sequence>
<accession>A0A0P8YG33</accession>
<gene>
    <name evidence="3" type="primary">Dana\GF26814</name>
    <name evidence="3" type="ORF">GF26814</name>
</gene>
<proteinExistence type="predicted"/>
<evidence type="ECO:0000256" key="2">
    <source>
        <dbReference type="SAM" id="MobiDB-lite"/>
    </source>
</evidence>
<dbReference type="EMBL" id="CH902618">
    <property type="protein sequence ID" value="KPU77894.1"/>
    <property type="molecule type" value="Genomic_DNA"/>
</dbReference>
<evidence type="ECO:0000313" key="4">
    <source>
        <dbReference type="Proteomes" id="UP000007801"/>
    </source>
</evidence>
<dbReference type="Proteomes" id="UP000007801">
    <property type="component" value="Unassembled WGS sequence"/>
</dbReference>
<evidence type="ECO:0000256" key="1">
    <source>
        <dbReference type="SAM" id="Coils"/>
    </source>
</evidence>
<dbReference type="GeneID" id="26514223"/>
<name>A0A0P8YG33_DROAN</name>
<keyword evidence="1" id="KW-0175">Coiled coil</keyword>
<feature type="compositionally biased region" description="Polar residues" evidence="2">
    <location>
        <begin position="9"/>
        <end position="30"/>
    </location>
</feature>
<reference evidence="3 4" key="1">
    <citation type="journal article" date="2007" name="Nature">
        <title>Evolution of genes and genomes on the Drosophila phylogeny.</title>
        <authorList>
            <consortium name="Drosophila 12 Genomes Consortium"/>
            <person name="Clark A.G."/>
            <person name="Eisen M.B."/>
            <person name="Smith D.R."/>
            <person name="Bergman C.M."/>
            <person name="Oliver B."/>
            <person name="Markow T.A."/>
            <person name="Kaufman T.C."/>
            <person name="Kellis M."/>
            <person name="Gelbart W."/>
            <person name="Iyer V.N."/>
            <person name="Pollard D.A."/>
            <person name="Sackton T.B."/>
            <person name="Larracuente A.M."/>
            <person name="Singh N.D."/>
            <person name="Abad J.P."/>
            <person name="Abt D.N."/>
            <person name="Adryan B."/>
            <person name="Aguade M."/>
            <person name="Akashi H."/>
            <person name="Anderson W.W."/>
            <person name="Aquadro C.F."/>
            <person name="Ardell D.H."/>
            <person name="Arguello R."/>
            <person name="Artieri C.G."/>
            <person name="Barbash D.A."/>
            <person name="Barker D."/>
            <person name="Barsanti P."/>
            <person name="Batterham P."/>
            <person name="Batzoglou S."/>
            <person name="Begun D."/>
            <person name="Bhutkar A."/>
            <person name="Blanco E."/>
            <person name="Bosak S.A."/>
            <person name="Bradley R.K."/>
            <person name="Brand A.D."/>
            <person name="Brent M.R."/>
            <person name="Brooks A.N."/>
            <person name="Brown R.H."/>
            <person name="Butlin R.K."/>
            <person name="Caggese C."/>
            <person name="Calvi B.R."/>
            <person name="Bernardo de Carvalho A."/>
            <person name="Caspi A."/>
            <person name="Castrezana S."/>
            <person name="Celniker S.E."/>
            <person name="Chang J.L."/>
            <person name="Chapple C."/>
            <person name="Chatterji S."/>
            <person name="Chinwalla A."/>
            <person name="Civetta A."/>
            <person name="Clifton S.W."/>
            <person name="Comeron J.M."/>
            <person name="Costello J.C."/>
            <person name="Coyne J.A."/>
            <person name="Daub J."/>
            <person name="David R.G."/>
            <person name="Delcher A.L."/>
            <person name="Delehaunty K."/>
            <person name="Do C.B."/>
            <person name="Ebling H."/>
            <person name="Edwards K."/>
            <person name="Eickbush T."/>
            <person name="Evans J.D."/>
            <person name="Filipski A."/>
            <person name="Findeiss S."/>
            <person name="Freyhult E."/>
            <person name="Fulton L."/>
            <person name="Fulton R."/>
            <person name="Garcia A.C."/>
            <person name="Gardiner A."/>
            <person name="Garfield D.A."/>
            <person name="Garvin B.E."/>
            <person name="Gibson G."/>
            <person name="Gilbert D."/>
            <person name="Gnerre S."/>
            <person name="Godfrey J."/>
            <person name="Good R."/>
            <person name="Gotea V."/>
            <person name="Gravely B."/>
            <person name="Greenberg A.J."/>
            <person name="Griffiths-Jones S."/>
            <person name="Gross S."/>
            <person name="Guigo R."/>
            <person name="Gustafson E.A."/>
            <person name="Haerty W."/>
            <person name="Hahn M.W."/>
            <person name="Halligan D.L."/>
            <person name="Halpern A.L."/>
            <person name="Halter G.M."/>
            <person name="Han M.V."/>
            <person name="Heger A."/>
            <person name="Hillier L."/>
            <person name="Hinrichs A.S."/>
            <person name="Holmes I."/>
            <person name="Hoskins R.A."/>
            <person name="Hubisz M.J."/>
            <person name="Hultmark D."/>
            <person name="Huntley M.A."/>
            <person name="Jaffe D.B."/>
            <person name="Jagadeeshan S."/>
            <person name="Jeck W.R."/>
            <person name="Johnson J."/>
            <person name="Jones C.D."/>
            <person name="Jordan W.C."/>
            <person name="Karpen G.H."/>
            <person name="Kataoka E."/>
            <person name="Keightley P.D."/>
            <person name="Kheradpour P."/>
            <person name="Kirkness E.F."/>
            <person name="Koerich L.B."/>
            <person name="Kristiansen K."/>
            <person name="Kudrna D."/>
            <person name="Kulathinal R.J."/>
            <person name="Kumar S."/>
            <person name="Kwok R."/>
            <person name="Lander E."/>
            <person name="Langley C.H."/>
            <person name="Lapoint R."/>
            <person name="Lazzaro B.P."/>
            <person name="Lee S.J."/>
            <person name="Levesque L."/>
            <person name="Li R."/>
            <person name="Lin C.F."/>
            <person name="Lin M.F."/>
            <person name="Lindblad-Toh K."/>
            <person name="Llopart A."/>
            <person name="Long M."/>
            <person name="Low L."/>
            <person name="Lozovsky E."/>
            <person name="Lu J."/>
            <person name="Luo M."/>
            <person name="Machado C.A."/>
            <person name="Makalowski W."/>
            <person name="Marzo M."/>
            <person name="Matsuda M."/>
            <person name="Matzkin L."/>
            <person name="McAllister B."/>
            <person name="McBride C.S."/>
            <person name="McKernan B."/>
            <person name="McKernan K."/>
            <person name="Mendez-Lago M."/>
            <person name="Minx P."/>
            <person name="Mollenhauer M.U."/>
            <person name="Montooth K."/>
            <person name="Mount S.M."/>
            <person name="Mu X."/>
            <person name="Myers E."/>
            <person name="Negre B."/>
            <person name="Newfeld S."/>
            <person name="Nielsen R."/>
            <person name="Noor M.A."/>
            <person name="O'Grady P."/>
            <person name="Pachter L."/>
            <person name="Papaceit M."/>
            <person name="Parisi M.J."/>
            <person name="Parisi M."/>
            <person name="Parts L."/>
            <person name="Pedersen J.S."/>
            <person name="Pesole G."/>
            <person name="Phillippy A.M."/>
            <person name="Ponting C.P."/>
            <person name="Pop M."/>
            <person name="Porcelli D."/>
            <person name="Powell J.R."/>
            <person name="Prohaska S."/>
            <person name="Pruitt K."/>
            <person name="Puig M."/>
            <person name="Quesneville H."/>
            <person name="Ram K.R."/>
            <person name="Rand D."/>
            <person name="Rasmussen M.D."/>
            <person name="Reed L.K."/>
            <person name="Reenan R."/>
            <person name="Reily A."/>
            <person name="Remington K.A."/>
            <person name="Rieger T.T."/>
            <person name="Ritchie M.G."/>
            <person name="Robin C."/>
            <person name="Rogers Y.H."/>
            <person name="Rohde C."/>
            <person name="Rozas J."/>
            <person name="Rubenfield M.J."/>
            <person name="Ruiz A."/>
            <person name="Russo S."/>
            <person name="Salzberg S.L."/>
            <person name="Sanchez-Gracia A."/>
            <person name="Saranga D.J."/>
            <person name="Sato H."/>
            <person name="Schaeffer S.W."/>
            <person name="Schatz M.C."/>
            <person name="Schlenke T."/>
            <person name="Schwartz R."/>
            <person name="Segarra C."/>
            <person name="Singh R.S."/>
            <person name="Sirot L."/>
            <person name="Sirota M."/>
            <person name="Sisneros N.B."/>
            <person name="Smith C.D."/>
            <person name="Smith T.F."/>
            <person name="Spieth J."/>
            <person name="Stage D.E."/>
            <person name="Stark A."/>
            <person name="Stephan W."/>
            <person name="Strausberg R.L."/>
            <person name="Strempel S."/>
            <person name="Sturgill D."/>
            <person name="Sutton G."/>
            <person name="Sutton G.G."/>
            <person name="Tao W."/>
            <person name="Teichmann S."/>
            <person name="Tobari Y.N."/>
            <person name="Tomimura Y."/>
            <person name="Tsolas J.M."/>
            <person name="Valente V.L."/>
            <person name="Venter E."/>
            <person name="Venter J.C."/>
            <person name="Vicario S."/>
            <person name="Vieira F.G."/>
            <person name="Vilella A.J."/>
            <person name="Villasante A."/>
            <person name="Walenz B."/>
            <person name="Wang J."/>
            <person name="Wasserman M."/>
            <person name="Watts T."/>
            <person name="Wilson D."/>
            <person name="Wilson R.K."/>
            <person name="Wing R.A."/>
            <person name="Wolfner M.F."/>
            <person name="Wong A."/>
            <person name="Wong G.K."/>
            <person name="Wu C.I."/>
            <person name="Wu G."/>
            <person name="Yamamoto D."/>
            <person name="Yang H.P."/>
            <person name="Yang S.P."/>
            <person name="Yorke J.A."/>
            <person name="Yoshida K."/>
            <person name="Zdobnov E."/>
            <person name="Zhang P."/>
            <person name="Zhang Y."/>
            <person name="Zimin A.V."/>
            <person name="Baldwin J."/>
            <person name="Abdouelleil A."/>
            <person name="Abdulkadir J."/>
            <person name="Abebe A."/>
            <person name="Abera B."/>
            <person name="Abreu J."/>
            <person name="Acer S.C."/>
            <person name="Aftuck L."/>
            <person name="Alexander A."/>
            <person name="An P."/>
            <person name="Anderson E."/>
            <person name="Anderson S."/>
            <person name="Arachi H."/>
            <person name="Azer M."/>
            <person name="Bachantsang P."/>
            <person name="Barry A."/>
            <person name="Bayul T."/>
            <person name="Berlin A."/>
            <person name="Bessette D."/>
            <person name="Bloom T."/>
            <person name="Blye J."/>
            <person name="Boguslavskiy L."/>
            <person name="Bonnet C."/>
            <person name="Boukhgalter B."/>
            <person name="Bourzgui I."/>
            <person name="Brown A."/>
            <person name="Cahill P."/>
            <person name="Channer S."/>
            <person name="Cheshatsang Y."/>
            <person name="Chuda L."/>
            <person name="Citroen M."/>
            <person name="Collymore A."/>
            <person name="Cooke P."/>
            <person name="Costello M."/>
            <person name="D'Aco K."/>
            <person name="Daza R."/>
            <person name="De Haan G."/>
            <person name="DeGray S."/>
            <person name="DeMaso C."/>
            <person name="Dhargay N."/>
            <person name="Dooley K."/>
            <person name="Dooley E."/>
            <person name="Doricent M."/>
            <person name="Dorje P."/>
            <person name="Dorjee K."/>
            <person name="Dupes A."/>
            <person name="Elong R."/>
            <person name="Falk J."/>
            <person name="Farina A."/>
            <person name="Faro S."/>
            <person name="Ferguson D."/>
            <person name="Fisher S."/>
            <person name="Foley C.D."/>
            <person name="Franke A."/>
            <person name="Friedrich D."/>
            <person name="Gadbois L."/>
            <person name="Gearin G."/>
            <person name="Gearin C.R."/>
            <person name="Giannoukos G."/>
            <person name="Goode T."/>
            <person name="Graham J."/>
            <person name="Grandbois E."/>
            <person name="Grewal S."/>
            <person name="Gyaltsen K."/>
            <person name="Hafez N."/>
            <person name="Hagos B."/>
            <person name="Hall J."/>
            <person name="Henson C."/>
            <person name="Hollinger A."/>
            <person name="Honan T."/>
            <person name="Huard M.D."/>
            <person name="Hughes L."/>
            <person name="Hurhula B."/>
            <person name="Husby M.E."/>
            <person name="Kamat A."/>
            <person name="Kanga B."/>
            <person name="Kashin S."/>
            <person name="Khazanovich D."/>
            <person name="Kisner P."/>
            <person name="Lance K."/>
            <person name="Lara M."/>
            <person name="Lee W."/>
            <person name="Lennon N."/>
            <person name="Letendre F."/>
            <person name="LeVine R."/>
            <person name="Lipovsky A."/>
            <person name="Liu X."/>
            <person name="Liu J."/>
            <person name="Liu S."/>
            <person name="Lokyitsang T."/>
            <person name="Lokyitsang Y."/>
            <person name="Lubonja R."/>
            <person name="Lui A."/>
            <person name="MacDonald P."/>
            <person name="Magnisalis V."/>
            <person name="Maru K."/>
            <person name="Matthews C."/>
            <person name="McCusker W."/>
            <person name="McDonough S."/>
            <person name="Mehta T."/>
            <person name="Meldrim J."/>
            <person name="Meneus L."/>
            <person name="Mihai O."/>
            <person name="Mihalev A."/>
            <person name="Mihova T."/>
            <person name="Mittelman R."/>
            <person name="Mlenga V."/>
            <person name="Montmayeur A."/>
            <person name="Mulrain L."/>
            <person name="Navidi A."/>
            <person name="Naylor J."/>
            <person name="Negash T."/>
            <person name="Nguyen T."/>
            <person name="Nguyen N."/>
            <person name="Nicol R."/>
            <person name="Norbu C."/>
            <person name="Norbu N."/>
            <person name="Novod N."/>
            <person name="O'Neill B."/>
            <person name="Osman S."/>
            <person name="Markiewicz E."/>
            <person name="Oyono O.L."/>
            <person name="Patti C."/>
            <person name="Phunkhang P."/>
            <person name="Pierre F."/>
            <person name="Priest M."/>
            <person name="Raghuraman S."/>
            <person name="Rege F."/>
            <person name="Reyes R."/>
            <person name="Rise C."/>
            <person name="Rogov P."/>
            <person name="Ross K."/>
            <person name="Ryan E."/>
            <person name="Settipalli S."/>
            <person name="Shea T."/>
            <person name="Sherpa N."/>
            <person name="Shi L."/>
            <person name="Shih D."/>
            <person name="Sparrow T."/>
            <person name="Spaulding J."/>
            <person name="Stalker J."/>
            <person name="Stange-Thomann N."/>
            <person name="Stavropoulos S."/>
            <person name="Stone C."/>
            <person name="Strader C."/>
            <person name="Tesfaye S."/>
            <person name="Thomson T."/>
            <person name="Thoulutsang Y."/>
            <person name="Thoulutsang D."/>
            <person name="Topham K."/>
            <person name="Topping I."/>
            <person name="Tsamla T."/>
            <person name="Vassiliev H."/>
            <person name="Vo A."/>
            <person name="Wangchuk T."/>
            <person name="Wangdi T."/>
            <person name="Weiand M."/>
            <person name="Wilkinson J."/>
            <person name="Wilson A."/>
            <person name="Yadav S."/>
            <person name="Young G."/>
            <person name="Yu Q."/>
            <person name="Zembek L."/>
            <person name="Zhong D."/>
            <person name="Zimmer A."/>
            <person name="Zwirko Z."/>
            <person name="Jaffe D.B."/>
            <person name="Alvarez P."/>
            <person name="Brockman W."/>
            <person name="Butler J."/>
            <person name="Chin C."/>
            <person name="Gnerre S."/>
            <person name="Grabherr M."/>
            <person name="Kleber M."/>
            <person name="Mauceli E."/>
            <person name="MacCallum I."/>
        </authorList>
    </citation>
    <scope>NUCLEOTIDE SEQUENCE [LARGE SCALE GENOMIC DNA]</scope>
    <source>
        <strain evidence="4">Tucson 14024-0371.13</strain>
    </source>
</reference>
<organism evidence="3 4">
    <name type="scientific">Drosophila ananassae</name>
    <name type="common">Fruit fly</name>
    <dbReference type="NCBI Taxonomy" id="7217"/>
    <lineage>
        <taxon>Eukaryota</taxon>
        <taxon>Metazoa</taxon>
        <taxon>Ecdysozoa</taxon>
        <taxon>Arthropoda</taxon>
        <taxon>Hexapoda</taxon>
        <taxon>Insecta</taxon>
        <taxon>Pterygota</taxon>
        <taxon>Neoptera</taxon>
        <taxon>Endopterygota</taxon>
        <taxon>Diptera</taxon>
        <taxon>Brachycera</taxon>
        <taxon>Muscomorpha</taxon>
        <taxon>Ephydroidea</taxon>
        <taxon>Drosophilidae</taxon>
        <taxon>Drosophila</taxon>
        <taxon>Sophophora</taxon>
    </lineage>
</organism>
<dbReference type="KEGG" id="dan:26514223"/>
<keyword evidence="4" id="KW-1185">Reference proteome</keyword>
<protein>
    <submittedName>
        <fullName evidence="3">Uncharacterized protein</fullName>
    </submittedName>
</protein>
<dbReference type="InParanoid" id="A0A0P8YG33"/>
<feature type="region of interest" description="Disordered" evidence="2">
    <location>
        <begin position="1"/>
        <end position="35"/>
    </location>
</feature>
<evidence type="ECO:0000313" key="3">
    <source>
        <dbReference type="EMBL" id="KPU77894.1"/>
    </source>
</evidence>
<dbReference type="AlphaFoldDB" id="A0A0P8YG33"/>
<feature type="coiled-coil region" evidence="1">
    <location>
        <begin position="83"/>
        <end position="112"/>
    </location>
</feature>